<evidence type="ECO:0000256" key="8">
    <source>
        <dbReference type="ARBA" id="ARBA00022786"/>
    </source>
</evidence>
<dbReference type="Proteomes" id="UP000631114">
    <property type="component" value="Unassembled WGS sequence"/>
</dbReference>
<dbReference type="GO" id="GO:0016567">
    <property type="term" value="P:protein ubiquitination"/>
    <property type="evidence" value="ECO:0007669"/>
    <property type="project" value="UniProtKB-UniPathway"/>
</dbReference>
<dbReference type="InterPro" id="IPR014729">
    <property type="entry name" value="Rossmann-like_a/b/a_fold"/>
</dbReference>
<keyword evidence="8" id="KW-0833">Ubl conjugation pathway</keyword>
<proteinExistence type="predicted"/>
<dbReference type="EMBL" id="JADFTS010000006">
    <property type="protein sequence ID" value="KAF9603173.1"/>
    <property type="molecule type" value="Genomic_DNA"/>
</dbReference>
<evidence type="ECO:0000259" key="14">
    <source>
        <dbReference type="PROSITE" id="PS51698"/>
    </source>
</evidence>
<keyword evidence="11" id="KW-0175">Coiled coil</keyword>
<feature type="compositionally biased region" description="Low complexity" evidence="12">
    <location>
        <begin position="205"/>
        <end position="215"/>
    </location>
</feature>
<dbReference type="Pfam" id="PF07714">
    <property type="entry name" value="PK_Tyr_Ser-Thr"/>
    <property type="match status" value="1"/>
</dbReference>
<dbReference type="InterPro" id="IPR000719">
    <property type="entry name" value="Prot_kinase_dom"/>
</dbReference>
<dbReference type="Gene3D" id="3.30.40.10">
    <property type="entry name" value="Zinc/RING finger domain, C3HC4 (zinc finger)"/>
    <property type="match status" value="1"/>
</dbReference>
<evidence type="ECO:0000259" key="13">
    <source>
        <dbReference type="PROSITE" id="PS50011"/>
    </source>
</evidence>
<keyword evidence="9 10" id="KW-0067">ATP-binding</keyword>
<sequence>MEVLGSKDELVLALPPSLTVVVAVTRSKSSKYAVKWALDKFHLEGKVLFKLLHVRPRITTVPTPLGNYLISQVRDDVAAAYKNEVQWKTTAMLLPYKKMFTERKVVVEVLVIEADDVVEAISREVSKYENSKLVIGAAPGSRLLPIWKCPVACWSRLGRKLKSKGISSRISDHTPSFCTVYVIKNGKLSSVRRSKLETDGSINNESSDAETSASSCSSYNFSSQTDGTDHGSDSSYSHYHCPSLQLHGTHDLSIINQGSLTSKSVSTDICHSRSESSFSNNPDGQSARSSISSVRNVETDICTWDSGKAYSDASTVSSSESKIDINFELEKLRIELRHARGMYAVAQNETINASRQLTGLSKRQTEDALKLEEIRLREEQARELARKEREKHEAAKREAEFLRECAEIEASQRKEAEYRAARDAKEKQNFEKALKSPNEPYKRFTWEEIVSATSSFSDDLKIGMGAYGTVYKCTLNYVTAAVKVLHLKENPSTKEFQQELDIMSKIRHPHLLLLLGACPEQSCLVYEYMENGSLEERLLQNNSTLSIPWFERYRIAWEIASALVFLHNSKPRPIVHRDLKPANILLDQNLVSKIGDVGLSTLLPSIPSVNSSQPPIYKDSGPIGTLCYIDPEYQRSGLISPKSDVYAFGMVILQLLTAKPALALPHKVETALEDGQFMEILDCKAGSWPIKETNELVVLGLRCAEMKQSDRPDLNAEVLPVLEKLKQIANKASHSPPSAQPAPPNHFICPLLKEVMEDPYVAADGYTYDRKSIEVWLKENDKSPMTSLPLPDKNLIPNYSLLSAIMEWKSKKP</sequence>
<dbReference type="Gene3D" id="3.30.200.20">
    <property type="entry name" value="Phosphorylase Kinase, domain 1"/>
    <property type="match status" value="1"/>
</dbReference>
<protein>
    <recommendedName>
        <fullName evidence="3">RING-type E3 ubiquitin transferase</fullName>
        <ecNumber evidence="3">2.3.2.27</ecNumber>
    </recommendedName>
</protein>
<name>A0A835LPE7_9MAGN</name>
<comment type="pathway">
    <text evidence="2">Protein modification; protein ubiquitination.</text>
</comment>
<dbReference type="SUPFAM" id="SSF57850">
    <property type="entry name" value="RING/U-box"/>
    <property type="match status" value="1"/>
</dbReference>
<evidence type="ECO:0000256" key="10">
    <source>
        <dbReference type="PROSITE-ProRule" id="PRU10141"/>
    </source>
</evidence>
<accession>A0A835LPE7</accession>
<feature type="domain" description="U-box" evidence="14">
    <location>
        <begin position="742"/>
        <end position="813"/>
    </location>
</feature>
<dbReference type="SMART" id="SM00504">
    <property type="entry name" value="Ubox"/>
    <property type="match status" value="1"/>
</dbReference>
<keyword evidence="16" id="KW-1185">Reference proteome</keyword>
<dbReference type="InterPro" id="IPR006016">
    <property type="entry name" value="UspA"/>
</dbReference>
<dbReference type="SUPFAM" id="SSF52402">
    <property type="entry name" value="Adenine nucleotide alpha hydrolases-like"/>
    <property type="match status" value="1"/>
</dbReference>
<evidence type="ECO:0000313" key="15">
    <source>
        <dbReference type="EMBL" id="KAF9603173.1"/>
    </source>
</evidence>
<dbReference type="UniPathway" id="UPA00143"/>
<comment type="catalytic activity">
    <reaction evidence="1">
        <text>S-ubiquitinyl-[E2 ubiquitin-conjugating enzyme]-L-cysteine + [acceptor protein]-L-lysine = [E2 ubiquitin-conjugating enzyme]-L-cysteine + N(6)-ubiquitinyl-[acceptor protein]-L-lysine.</text>
        <dbReference type="EC" id="2.3.2.27"/>
    </reaction>
</comment>
<keyword evidence="7" id="KW-0418">Kinase</keyword>
<dbReference type="OrthoDB" id="10064100at2759"/>
<evidence type="ECO:0000256" key="3">
    <source>
        <dbReference type="ARBA" id="ARBA00012483"/>
    </source>
</evidence>
<dbReference type="InterPro" id="IPR013083">
    <property type="entry name" value="Znf_RING/FYVE/PHD"/>
</dbReference>
<dbReference type="InterPro" id="IPR051348">
    <property type="entry name" value="U-box_ubiquitin_ligases"/>
</dbReference>
<dbReference type="InterPro" id="IPR003613">
    <property type="entry name" value="Ubox_domain"/>
</dbReference>
<evidence type="ECO:0000256" key="9">
    <source>
        <dbReference type="ARBA" id="ARBA00022840"/>
    </source>
</evidence>
<dbReference type="InterPro" id="IPR008271">
    <property type="entry name" value="Ser/Thr_kinase_AS"/>
</dbReference>
<evidence type="ECO:0000256" key="6">
    <source>
        <dbReference type="ARBA" id="ARBA00022741"/>
    </source>
</evidence>
<dbReference type="PROSITE" id="PS50011">
    <property type="entry name" value="PROTEIN_KINASE_DOM"/>
    <property type="match status" value="1"/>
</dbReference>
<dbReference type="InterPro" id="IPR011009">
    <property type="entry name" value="Kinase-like_dom_sf"/>
</dbReference>
<dbReference type="InterPro" id="IPR017441">
    <property type="entry name" value="Protein_kinase_ATP_BS"/>
</dbReference>
<keyword evidence="4" id="KW-0723">Serine/threonine-protein kinase</keyword>
<dbReference type="PROSITE" id="PS00107">
    <property type="entry name" value="PROTEIN_KINASE_ATP"/>
    <property type="match status" value="1"/>
</dbReference>
<evidence type="ECO:0000313" key="16">
    <source>
        <dbReference type="Proteomes" id="UP000631114"/>
    </source>
</evidence>
<dbReference type="CDD" id="cd16655">
    <property type="entry name" value="RING-Ubox_WDSUB1-like"/>
    <property type="match status" value="1"/>
</dbReference>
<evidence type="ECO:0000256" key="7">
    <source>
        <dbReference type="ARBA" id="ARBA00022777"/>
    </source>
</evidence>
<dbReference type="EC" id="2.3.2.27" evidence="3"/>
<evidence type="ECO:0000256" key="4">
    <source>
        <dbReference type="ARBA" id="ARBA00022527"/>
    </source>
</evidence>
<dbReference type="SUPFAM" id="SSF56112">
    <property type="entry name" value="Protein kinase-like (PK-like)"/>
    <property type="match status" value="1"/>
</dbReference>
<evidence type="ECO:0000256" key="11">
    <source>
        <dbReference type="SAM" id="Coils"/>
    </source>
</evidence>
<dbReference type="Gene3D" id="1.10.510.10">
    <property type="entry name" value="Transferase(Phosphotransferase) domain 1"/>
    <property type="match status" value="1"/>
</dbReference>
<reference evidence="15 16" key="1">
    <citation type="submission" date="2020-10" db="EMBL/GenBank/DDBJ databases">
        <title>The Coptis chinensis genome and diversification of protoberbering-type alkaloids.</title>
        <authorList>
            <person name="Wang B."/>
            <person name="Shu S."/>
            <person name="Song C."/>
            <person name="Liu Y."/>
        </authorList>
    </citation>
    <scope>NUCLEOTIDE SEQUENCE [LARGE SCALE GENOMIC DNA]</scope>
    <source>
        <strain evidence="15">HL-2020</strain>
        <tissue evidence="15">Leaf</tissue>
    </source>
</reference>
<dbReference type="Pfam" id="PF00582">
    <property type="entry name" value="Usp"/>
    <property type="match status" value="1"/>
</dbReference>
<dbReference type="SMART" id="SM00220">
    <property type="entry name" value="S_TKc"/>
    <property type="match status" value="1"/>
</dbReference>
<feature type="binding site" evidence="10">
    <location>
        <position position="483"/>
    </location>
    <ligand>
        <name>ATP</name>
        <dbReference type="ChEBI" id="CHEBI:30616"/>
    </ligand>
</feature>
<evidence type="ECO:0000256" key="5">
    <source>
        <dbReference type="ARBA" id="ARBA00022679"/>
    </source>
</evidence>
<feature type="coiled-coil region" evidence="11">
    <location>
        <begin position="329"/>
        <end position="428"/>
    </location>
</feature>
<dbReference type="GO" id="GO:0005524">
    <property type="term" value="F:ATP binding"/>
    <property type="evidence" value="ECO:0007669"/>
    <property type="project" value="UniProtKB-UniRule"/>
</dbReference>
<dbReference type="InterPro" id="IPR001245">
    <property type="entry name" value="Ser-Thr/Tyr_kinase_cat_dom"/>
</dbReference>
<feature type="domain" description="Protein kinase" evidence="13">
    <location>
        <begin position="456"/>
        <end position="722"/>
    </location>
</feature>
<dbReference type="GO" id="GO:0004674">
    <property type="term" value="F:protein serine/threonine kinase activity"/>
    <property type="evidence" value="ECO:0007669"/>
    <property type="project" value="UniProtKB-KW"/>
</dbReference>
<keyword evidence="5" id="KW-0808">Transferase</keyword>
<dbReference type="CDD" id="cd01989">
    <property type="entry name" value="USP_STK_Ubox_N"/>
    <property type="match status" value="1"/>
</dbReference>
<dbReference type="PROSITE" id="PS51698">
    <property type="entry name" value="U_BOX"/>
    <property type="match status" value="1"/>
</dbReference>
<feature type="region of interest" description="Disordered" evidence="12">
    <location>
        <begin position="194"/>
        <end position="215"/>
    </location>
</feature>
<organism evidence="15 16">
    <name type="scientific">Coptis chinensis</name>
    <dbReference type="NCBI Taxonomy" id="261450"/>
    <lineage>
        <taxon>Eukaryota</taxon>
        <taxon>Viridiplantae</taxon>
        <taxon>Streptophyta</taxon>
        <taxon>Embryophyta</taxon>
        <taxon>Tracheophyta</taxon>
        <taxon>Spermatophyta</taxon>
        <taxon>Magnoliopsida</taxon>
        <taxon>Ranunculales</taxon>
        <taxon>Ranunculaceae</taxon>
        <taxon>Coptidoideae</taxon>
        <taxon>Coptis</taxon>
    </lineage>
</organism>
<dbReference type="Pfam" id="PF04564">
    <property type="entry name" value="U-box"/>
    <property type="match status" value="1"/>
</dbReference>
<gene>
    <name evidence="15" type="ORF">IFM89_034506</name>
</gene>
<dbReference type="PANTHER" id="PTHR45647">
    <property type="entry name" value="OS02G0152300 PROTEIN"/>
    <property type="match status" value="1"/>
</dbReference>
<evidence type="ECO:0000256" key="1">
    <source>
        <dbReference type="ARBA" id="ARBA00000900"/>
    </source>
</evidence>
<evidence type="ECO:0000256" key="12">
    <source>
        <dbReference type="SAM" id="MobiDB-lite"/>
    </source>
</evidence>
<dbReference type="GO" id="GO:0061630">
    <property type="term" value="F:ubiquitin protein ligase activity"/>
    <property type="evidence" value="ECO:0007669"/>
    <property type="project" value="UniProtKB-EC"/>
</dbReference>
<feature type="region of interest" description="Disordered" evidence="12">
    <location>
        <begin position="272"/>
        <end position="292"/>
    </location>
</feature>
<dbReference type="Gene3D" id="3.40.50.620">
    <property type="entry name" value="HUPs"/>
    <property type="match status" value="1"/>
</dbReference>
<dbReference type="AlphaFoldDB" id="A0A835LPE7"/>
<keyword evidence="6 10" id="KW-0547">Nucleotide-binding</keyword>
<dbReference type="PANTHER" id="PTHR45647:SF15">
    <property type="entry name" value="U-BOX DOMAIN-CONTAINING PROTEIN 35"/>
    <property type="match status" value="1"/>
</dbReference>
<evidence type="ECO:0000256" key="2">
    <source>
        <dbReference type="ARBA" id="ARBA00004906"/>
    </source>
</evidence>
<dbReference type="PROSITE" id="PS00108">
    <property type="entry name" value="PROTEIN_KINASE_ST"/>
    <property type="match status" value="1"/>
</dbReference>
<comment type="caution">
    <text evidence="15">The sequence shown here is derived from an EMBL/GenBank/DDBJ whole genome shotgun (WGS) entry which is preliminary data.</text>
</comment>